<name>A0ABS5URE1_9BIFI</name>
<evidence type="ECO:0000256" key="6">
    <source>
        <dbReference type="ARBA" id="ARBA00022989"/>
    </source>
</evidence>
<dbReference type="Pfam" id="PF02378">
    <property type="entry name" value="PTS_EIIC"/>
    <property type="match status" value="1"/>
</dbReference>
<feature type="transmembrane region" description="Helical" evidence="9">
    <location>
        <begin position="304"/>
        <end position="325"/>
    </location>
</feature>
<dbReference type="RefSeq" id="WP_214358632.1">
    <property type="nucleotide sequence ID" value="NZ_JAFEJS010000009.1"/>
</dbReference>
<feature type="transmembrane region" description="Helical" evidence="9">
    <location>
        <begin position="370"/>
        <end position="391"/>
    </location>
</feature>
<evidence type="ECO:0000313" key="11">
    <source>
        <dbReference type="EMBL" id="MBT1173378.1"/>
    </source>
</evidence>
<organism evidence="11 12">
    <name type="scientific">Bifidobacterium santillanense</name>
    <dbReference type="NCBI Taxonomy" id="2809028"/>
    <lineage>
        <taxon>Bacteria</taxon>
        <taxon>Bacillati</taxon>
        <taxon>Actinomycetota</taxon>
        <taxon>Actinomycetes</taxon>
        <taxon>Bifidobacteriales</taxon>
        <taxon>Bifidobacteriaceae</taxon>
        <taxon>Bifidobacterium</taxon>
    </lineage>
</organism>
<dbReference type="PROSITE" id="PS51105">
    <property type="entry name" value="PTS_EIIC_TYPE_3"/>
    <property type="match status" value="1"/>
</dbReference>
<feature type="transmembrane region" description="Helical" evidence="9">
    <location>
        <begin position="144"/>
        <end position="168"/>
    </location>
</feature>
<keyword evidence="4 8" id="KW-0762">Sugar transport</keyword>
<dbReference type="InterPro" id="IPR051088">
    <property type="entry name" value="PTS_Sugar-EIIC/EIIB"/>
</dbReference>
<feature type="domain" description="PTS EIIC type-3" evidence="10">
    <location>
        <begin position="8"/>
        <end position="429"/>
    </location>
</feature>
<evidence type="ECO:0000256" key="4">
    <source>
        <dbReference type="ARBA" id="ARBA00022597"/>
    </source>
</evidence>
<sequence length="451" mass="48389">MKEHFQAAGDAMMKGFARFSTFKIVVALKDAFILTLPVTLLGSIFLLVANIPINGYSDFMSKYLTENWAIGLNQAYSATFNVLAIVVAVGVGYSYVHNEKLDGISGAILAMVSFFCVSPSSFGIDHSTVDALPKGSSAEVANVIPLTWVGGNGIISAVICGLFSAWVFTKCIKKNVRIKMPDSVPEGVSNAFSALIPGFIVLCASALAYQLCEIFGGVSLTEMIFKVIQSPLQGLTDNLAGAIIFAILPPLMFWCGIHGPNVMQGILLPLATANSLANQQLIDSGVALTRDNGAHIITPQLYDLFNKFGGCGLTLGLLIAVFIVGRSQQLREVSKMSFVPGLFNINEPVIFGLPICFNPYFLAPFILAPLAAIVVMYFVQITGFIAPFGAVQVPWTTPPIISGFIVAGWKGSLLQILITAMSTLIYLPFVKMQDRIYVKEEAEMAAAEAEA</sequence>
<feature type="transmembrane region" description="Helical" evidence="9">
    <location>
        <begin position="411"/>
        <end position="429"/>
    </location>
</feature>
<dbReference type="InterPro" id="IPR004796">
    <property type="entry name" value="PTS_IIC_cello"/>
</dbReference>
<evidence type="ECO:0000256" key="5">
    <source>
        <dbReference type="ARBA" id="ARBA00022692"/>
    </source>
</evidence>
<feature type="transmembrane region" description="Helical" evidence="9">
    <location>
        <begin position="345"/>
        <end position="363"/>
    </location>
</feature>
<keyword evidence="12" id="KW-1185">Reference proteome</keyword>
<dbReference type="EMBL" id="JAFEJS010000009">
    <property type="protein sequence ID" value="MBT1173378.1"/>
    <property type="molecule type" value="Genomic_DNA"/>
</dbReference>
<keyword evidence="6 9" id="KW-1133">Transmembrane helix</keyword>
<accession>A0ABS5URE1</accession>
<keyword evidence="2 8" id="KW-0813">Transport</keyword>
<protein>
    <recommendedName>
        <fullName evidence="8">Permease IIC component</fullName>
    </recommendedName>
</protein>
<evidence type="ECO:0000256" key="9">
    <source>
        <dbReference type="SAM" id="Phobius"/>
    </source>
</evidence>
<dbReference type="InterPro" id="IPR003352">
    <property type="entry name" value="PTS_EIIC"/>
</dbReference>
<keyword evidence="5 9" id="KW-0812">Transmembrane</keyword>
<keyword evidence="3 8" id="KW-1003">Cell membrane</keyword>
<evidence type="ECO:0000256" key="1">
    <source>
        <dbReference type="ARBA" id="ARBA00004651"/>
    </source>
</evidence>
<evidence type="ECO:0000256" key="3">
    <source>
        <dbReference type="ARBA" id="ARBA00022475"/>
    </source>
</evidence>
<evidence type="ECO:0000313" key="12">
    <source>
        <dbReference type="Proteomes" id="UP000773064"/>
    </source>
</evidence>
<comment type="subcellular location">
    <subcellularLocation>
        <location evidence="1">Cell membrane</location>
        <topology evidence="1">Multi-pass membrane protein</topology>
    </subcellularLocation>
</comment>
<dbReference type="Proteomes" id="UP000773064">
    <property type="component" value="Unassembled WGS sequence"/>
</dbReference>
<dbReference type="InterPro" id="IPR004501">
    <property type="entry name" value="PTS_EIIC_3"/>
</dbReference>
<comment type="caution">
    <text evidence="11">The sequence shown here is derived from an EMBL/GenBank/DDBJ whole genome shotgun (WGS) entry which is preliminary data.</text>
</comment>
<feature type="transmembrane region" description="Helical" evidence="9">
    <location>
        <begin position="75"/>
        <end position="96"/>
    </location>
</feature>
<feature type="transmembrane region" description="Helical" evidence="9">
    <location>
        <begin position="239"/>
        <end position="257"/>
    </location>
</feature>
<feature type="transmembrane region" description="Helical" evidence="9">
    <location>
        <begin position="188"/>
        <end position="209"/>
    </location>
</feature>
<feature type="transmembrane region" description="Helical" evidence="9">
    <location>
        <begin position="31"/>
        <end position="55"/>
    </location>
</feature>
<dbReference type="NCBIfam" id="TIGR00410">
    <property type="entry name" value="lacE"/>
    <property type="match status" value="1"/>
</dbReference>
<dbReference type="PANTHER" id="PTHR33989">
    <property type="match status" value="1"/>
</dbReference>
<keyword evidence="7 8" id="KW-0472">Membrane</keyword>
<evidence type="ECO:0000259" key="10">
    <source>
        <dbReference type="PROSITE" id="PS51105"/>
    </source>
</evidence>
<gene>
    <name evidence="11" type="ORF">JS528_08470</name>
</gene>
<feature type="transmembrane region" description="Helical" evidence="9">
    <location>
        <begin position="103"/>
        <end position="124"/>
    </location>
</feature>
<reference evidence="11 12" key="1">
    <citation type="journal article" date="2021" name="Environ. Microbiol.">
        <title>Genetic insights into the dark matter of the mammalian gut microbiota through targeted genome reconstruction.</title>
        <authorList>
            <person name="Lugli G.A."/>
            <person name="Alessandri G."/>
            <person name="Milani C."/>
            <person name="Viappiani A."/>
            <person name="Fontana F."/>
            <person name="Tarracchini C."/>
            <person name="Mancabelli L."/>
            <person name="Argentini C."/>
            <person name="Ruiz L."/>
            <person name="Margolles A."/>
            <person name="van Sinderen D."/>
            <person name="Turroni F."/>
            <person name="Ventura M."/>
        </authorList>
    </citation>
    <scope>NUCLEOTIDE SEQUENCE [LARGE SCALE GENOMIC DNA]</scope>
    <source>
        <strain evidence="11 12">MA2</strain>
    </source>
</reference>
<evidence type="ECO:0000256" key="8">
    <source>
        <dbReference type="PIRNR" id="PIRNR006351"/>
    </source>
</evidence>
<dbReference type="PANTHER" id="PTHR33989:SF4">
    <property type="entry name" value="PTS SYSTEM N,N'-DIACETYLCHITOBIOSE-SPECIFIC EIIC COMPONENT"/>
    <property type="match status" value="1"/>
</dbReference>
<comment type="function">
    <text evidence="8">The phosphoenolpyruvate-dependent sugar phosphotransferase system (PTS), a major carbohydrate active -transport system, catalyzes the phosphorylation of incoming sugar substrates concomitant with their translocation across the cell membrane.</text>
</comment>
<evidence type="ECO:0000256" key="2">
    <source>
        <dbReference type="ARBA" id="ARBA00022448"/>
    </source>
</evidence>
<proteinExistence type="predicted"/>
<evidence type="ECO:0000256" key="7">
    <source>
        <dbReference type="ARBA" id="ARBA00023136"/>
    </source>
</evidence>
<dbReference type="PIRSF" id="PIRSF006351">
    <property type="entry name" value="PTS_EIIC-Cellobiose"/>
    <property type="match status" value="1"/>
</dbReference>